<dbReference type="EMBL" id="PVMZ01000042">
    <property type="protein sequence ID" value="PRX07384.1"/>
    <property type="molecule type" value="Genomic_DNA"/>
</dbReference>
<dbReference type="OrthoDB" id="9852884at2"/>
<evidence type="ECO:0000313" key="1">
    <source>
        <dbReference type="EMBL" id="PRX07384.1"/>
    </source>
</evidence>
<gene>
    <name evidence="1" type="ORF">CLV67_14259</name>
</gene>
<organism evidence="1 2">
    <name type="scientific">Actinoplanes italicus</name>
    <dbReference type="NCBI Taxonomy" id="113567"/>
    <lineage>
        <taxon>Bacteria</taxon>
        <taxon>Bacillati</taxon>
        <taxon>Actinomycetota</taxon>
        <taxon>Actinomycetes</taxon>
        <taxon>Micromonosporales</taxon>
        <taxon>Micromonosporaceae</taxon>
        <taxon>Actinoplanes</taxon>
    </lineage>
</organism>
<name>A0A2T0JIH3_9ACTN</name>
<dbReference type="Proteomes" id="UP000239415">
    <property type="component" value="Unassembled WGS sequence"/>
</dbReference>
<sequence length="100" mass="10387">MIPVTDEMVAAAELAYGGNVQGDIIAALTAVLAIVERDHLRPASGPDRCSACGRTARHLTPVHELVDGQSTVVARLGPSCHARHLRAVDGRQALPIGGTS</sequence>
<dbReference type="RefSeq" id="WP_106330947.1">
    <property type="nucleotide sequence ID" value="NZ_BOMO01000163.1"/>
</dbReference>
<evidence type="ECO:0000313" key="2">
    <source>
        <dbReference type="Proteomes" id="UP000239415"/>
    </source>
</evidence>
<dbReference type="AlphaFoldDB" id="A0A2T0JIH3"/>
<proteinExistence type="predicted"/>
<reference evidence="1 2" key="1">
    <citation type="submission" date="2018-03" db="EMBL/GenBank/DDBJ databases">
        <title>Genomic Encyclopedia of Archaeal and Bacterial Type Strains, Phase II (KMG-II): from individual species to whole genera.</title>
        <authorList>
            <person name="Goeker M."/>
        </authorList>
    </citation>
    <scope>NUCLEOTIDE SEQUENCE [LARGE SCALE GENOMIC DNA]</scope>
    <source>
        <strain evidence="1 2">DSM 43146</strain>
    </source>
</reference>
<keyword evidence="2" id="KW-1185">Reference proteome</keyword>
<comment type="caution">
    <text evidence="1">The sequence shown here is derived from an EMBL/GenBank/DDBJ whole genome shotgun (WGS) entry which is preliminary data.</text>
</comment>
<protein>
    <submittedName>
        <fullName evidence="1">Uncharacterized protein</fullName>
    </submittedName>
</protein>
<accession>A0A2T0JIH3</accession>